<reference evidence="3" key="3">
    <citation type="submission" date="2016-10" db="EMBL/GenBank/DDBJ databases">
        <authorList>
            <person name="de Groot N.N."/>
        </authorList>
    </citation>
    <scope>NUCLEOTIDE SEQUENCE [LARGE SCALE GENOMIC DNA]</scope>
    <source>
        <strain evidence="3">DSM 16632</strain>
    </source>
</reference>
<evidence type="ECO:0000313" key="3">
    <source>
        <dbReference type="EMBL" id="SFL29166.1"/>
    </source>
</evidence>
<gene>
    <name evidence="3" type="ORF">SAMN02910297_00468</name>
    <name evidence="2" type="ORF">YLM1_0718</name>
</gene>
<dbReference type="Proteomes" id="UP000183442">
    <property type="component" value="Unassembled WGS sequence"/>
</dbReference>
<proteinExistence type="predicted"/>
<dbReference type="AlphaFoldDB" id="A0A126R0X5"/>
<keyword evidence="1" id="KW-0175">Coiled coil</keyword>
<dbReference type="KEGG" id="mol:YLM1_0718"/>
<evidence type="ECO:0008006" key="6">
    <source>
        <dbReference type="Google" id="ProtNLM"/>
    </source>
</evidence>
<protein>
    <recommendedName>
        <fullName evidence="6">Zinc-ribbon domain-containing protein</fullName>
    </recommendedName>
</protein>
<feature type="coiled-coil region" evidence="1">
    <location>
        <begin position="49"/>
        <end position="76"/>
    </location>
</feature>
<evidence type="ECO:0000313" key="2">
    <source>
        <dbReference type="EMBL" id="AMK15275.1"/>
    </source>
</evidence>
<evidence type="ECO:0000256" key="1">
    <source>
        <dbReference type="SAM" id="Coils"/>
    </source>
</evidence>
<dbReference type="EMBL" id="FOTL01000005">
    <property type="protein sequence ID" value="SFL29166.1"/>
    <property type="molecule type" value="Genomic_DNA"/>
</dbReference>
<dbReference type="OrthoDB" id="78232at2157"/>
<name>A0A126R0X5_METOL</name>
<dbReference type="Proteomes" id="UP000066376">
    <property type="component" value="Chromosome"/>
</dbReference>
<sequence>MAKDNFCIYCGFKLFPEDHFCPNCGAKLDDDKEKPNKSSKYESSKSYDYQFYKNQIDKLEETYETKEKKVLELLEKKFPQGQMSYYRFREEVDICRVNFYKEAETALNMINLSDEYSDKVIKEIKNKIKTLESIVSKINELQSELIIRLSNSDEDSDNEIDDLINEMNELIDSLKDYE</sequence>
<reference evidence="2 4" key="1">
    <citation type="journal article" date="2016" name="Genome Announc.">
        <title>Draft Genome Sequence of the Rumen Methanogen Methanobrevibacter olleyae YLM1.</title>
        <authorList>
            <person name="Kelly W.J."/>
            <person name="Li D."/>
            <person name="Lambie S.C."/>
            <person name="Cox F."/>
            <person name="Attwood G.T."/>
            <person name="Altermann E."/>
            <person name="Leahy S.C."/>
        </authorList>
    </citation>
    <scope>NUCLEOTIDE SEQUENCE [LARGE SCALE GENOMIC DNA]</scope>
    <source>
        <strain evidence="2 4">YLM1</strain>
    </source>
</reference>
<evidence type="ECO:0000313" key="5">
    <source>
        <dbReference type="Proteomes" id="UP000183442"/>
    </source>
</evidence>
<dbReference type="EMBL" id="CP014265">
    <property type="protein sequence ID" value="AMK15275.1"/>
    <property type="molecule type" value="Genomic_DNA"/>
</dbReference>
<evidence type="ECO:0000313" key="4">
    <source>
        <dbReference type="Proteomes" id="UP000066376"/>
    </source>
</evidence>
<dbReference type="RefSeq" id="WP_067146381.1">
    <property type="nucleotide sequence ID" value="NZ_CP014265.1"/>
</dbReference>
<keyword evidence="4" id="KW-1185">Reference proteome</keyword>
<dbReference type="PATRIC" id="fig|294671.3.peg.749"/>
<accession>A0A126R0X5</accession>
<reference evidence="4" key="2">
    <citation type="submission" date="2016-02" db="EMBL/GenBank/DDBJ databases">
        <title>The draft genome sequence of the rumen methanogen Methanobrevibacter olleyae YLM1.</title>
        <authorList>
            <consortium name="New Zealand Agricultural Greenhouse Gas Research Centre/Pastoral Greenhouse Gas Research Consortium"/>
            <person name="Kelly W.J."/>
            <person name="Li D."/>
            <person name="Lambie S.C."/>
            <person name="Attwood G.T."/>
            <person name="Altermann E."/>
            <person name="Leahy S.C."/>
        </authorList>
    </citation>
    <scope>NUCLEOTIDE SEQUENCE [LARGE SCALE GENOMIC DNA]</scope>
    <source>
        <strain evidence="4">YLM1</strain>
    </source>
</reference>
<organism evidence="2 4">
    <name type="scientific">Methanobrevibacter olleyae</name>
    <dbReference type="NCBI Taxonomy" id="294671"/>
    <lineage>
        <taxon>Archaea</taxon>
        <taxon>Methanobacteriati</taxon>
        <taxon>Methanobacteriota</taxon>
        <taxon>Methanomada group</taxon>
        <taxon>Methanobacteria</taxon>
        <taxon>Methanobacteriales</taxon>
        <taxon>Methanobacteriaceae</taxon>
        <taxon>Methanobrevibacter</taxon>
    </lineage>
</organism>
<dbReference type="GeneID" id="28489015"/>
<reference evidence="5" key="4">
    <citation type="submission" date="2016-10" db="EMBL/GenBank/DDBJ databases">
        <authorList>
            <person name="Varghese N."/>
        </authorList>
    </citation>
    <scope>NUCLEOTIDE SEQUENCE [LARGE SCALE GENOMIC DNA]</scope>
    <source>
        <strain evidence="5">DSM 16632</strain>
    </source>
</reference>